<accession>A0ABU6SSD0</accession>
<proteinExistence type="predicted"/>
<feature type="compositionally biased region" description="Polar residues" evidence="1">
    <location>
        <begin position="88"/>
        <end position="101"/>
    </location>
</feature>
<organism evidence="2 3">
    <name type="scientific">Stylosanthes scabra</name>
    <dbReference type="NCBI Taxonomy" id="79078"/>
    <lineage>
        <taxon>Eukaryota</taxon>
        <taxon>Viridiplantae</taxon>
        <taxon>Streptophyta</taxon>
        <taxon>Embryophyta</taxon>
        <taxon>Tracheophyta</taxon>
        <taxon>Spermatophyta</taxon>
        <taxon>Magnoliopsida</taxon>
        <taxon>eudicotyledons</taxon>
        <taxon>Gunneridae</taxon>
        <taxon>Pentapetalae</taxon>
        <taxon>rosids</taxon>
        <taxon>fabids</taxon>
        <taxon>Fabales</taxon>
        <taxon>Fabaceae</taxon>
        <taxon>Papilionoideae</taxon>
        <taxon>50 kb inversion clade</taxon>
        <taxon>dalbergioids sensu lato</taxon>
        <taxon>Dalbergieae</taxon>
        <taxon>Pterocarpus clade</taxon>
        <taxon>Stylosanthes</taxon>
    </lineage>
</organism>
<gene>
    <name evidence="2" type="ORF">PIB30_077147</name>
</gene>
<evidence type="ECO:0000313" key="3">
    <source>
        <dbReference type="Proteomes" id="UP001341840"/>
    </source>
</evidence>
<feature type="non-terminal residue" evidence="2">
    <location>
        <position position="1"/>
    </location>
</feature>
<keyword evidence="3" id="KW-1185">Reference proteome</keyword>
<name>A0ABU6SSD0_9FABA</name>
<comment type="caution">
    <text evidence="2">The sequence shown here is derived from an EMBL/GenBank/DDBJ whole genome shotgun (WGS) entry which is preliminary data.</text>
</comment>
<sequence>YPGSGRSNWRVVVKCKPRGRIESQEVVVQDEAYQLTEKIPVRVITETGIPETLRSSTLDVDIIASAQLPNTENEDDSEEDERNSEDNGSASADSLSPQDDE</sequence>
<evidence type="ECO:0000313" key="2">
    <source>
        <dbReference type="EMBL" id="MED6138723.1"/>
    </source>
</evidence>
<dbReference type="Proteomes" id="UP001341840">
    <property type="component" value="Unassembled WGS sequence"/>
</dbReference>
<evidence type="ECO:0000256" key="1">
    <source>
        <dbReference type="SAM" id="MobiDB-lite"/>
    </source>
</evidence>
<reference evidence="2 3" key="1">
    <citation type="journal article" date="2023" name="Plants (Basel)">
        <title>Bridging the Gap: Combining Genomics and Transcriptomics Approaches to Understand Stylosanthes scabra, an Orphan Legume from the Brazilian Caatinga.</title>
        <authorList>
            <person name="Ferreira-Neto J.R.C."/>
            <person name="da Silva M.D."/>
            <person name="Binneck E."/>
            <person name="de Melo N.F."/>
            <person name="da Silva R.H."/>
            <person name="de Melo A.L.T.M."/>
            <person name="Pandolfi V."/>
            <person name="Bustamante F.O."/>
            <person name="Brasileiro-Vidal A.C."/>
            <person name="Benko-Iseppon A.M."/>
        </authorList>
    </citation>
    <scope>NUCLEOTIDE SEQUENCE [LARGE SCALE GENOMIC DNA]</scope>
    <source>
        <tissue evidence="2">Leaves</tissue>
    </source>
</reference>
<dbReference type="EMBL" id="JASCZI010061445">
    <property type="protein sequence ID" value="MED6138723.1"/>
    <property type="molecule type" value="Genomic_DNA"/>
</dbReference>
<protein>
    <submittedName>
        <fullName evidence="2">Uncharacterized protein</fullName>
    </submittedName>
</protein>
<feature type="compositionally biased region" description="Acidic residues" evidence="1">
    <location>
        <begin position="72"/>
        <end position="83"/>
    </location>
</feature>
<feature type="region of interest" description="Disordered" evidence="1">
    <location>
        <begin position="64"/>
        <end position="101"/>
    </location>
</feature>